<feature type="region of interest" description="Disordered" evidence="1">
    <location>
        <begin position="475"/>
        <end position="504"/>
    </location>
</feature>
<accession>A0AAD9CYE4</accession>
<feature type="region of interest" description="Disordered" evidence="1">
    <location>
        <begin position="210"/>
        <end position="287"/>
    </location>
</feature>
<evidence type="ECO:0000256" key="1">
    <source>
        <dbReference type="SAM" id="MobiDB-lite"/>
    </source>
</evidence>
<dbReference type="AlphaFoldDB" id="A0AAD9CYE4"/>
<name>A0AAD9CYE4_PAPLA</name>
<feature type="compositionally biased region" description="Polar residues" evidence="1">
    <location>
        <begin position="222"/>
        <end position="235"/>
    </location>
</feature>
<organism evidence="2 3">
    <name type="scientific">Papiliotrema laurentii</name>
    <name type="common">Cryptococcus laurentii</name>
    <dbReference type="NCBI Taxonomy" id="5418"/>
    <lineage>
        <taxon>Eukaryota</taxon>
        <taxon>Fungi</taxon>
        <taxon>Dikarya</taxon>
        <taxon>Basidiomycota</taxon>
        <taxon>Agaricomycotina</taxon>
        <taxon>Tremellomycetes</taxon>
        <taxon>Tremellales</taxon>
        <taxon>Rhynchogastremaceae</taxon>
        <taxon>Papiliotrema</taxon>
    </lineage>
</organism>
<feature type="compositionally biased region" description="Polar residues" evidence="1">
    <location>
        <begin position="1"/>
        <end position="13"/>
    </location>
</feature>
<feature type="region of interest" description="Disordered" evidence="1">
    <location>
        <begin position="520"/>
        <end position="580"/>
    </location>
</feature>
<proteinExistence type="predicted"/>
<evidence type="ECO:0000313" key="2">
    <source>
        <dbReference type="EMBL" id="KAK1922713.1"/>
    </source>
</evidence>
<sequence length="580" mass="61988">MSISTLPPRSSFLSPAPSPLGSDQFLSARVSTAKRSDRSQRPPQRSASAQVLEIVPEDGALRKHTASSYRSLSEIAKEKGRAVSSQSSSRRRTDWVLDLVQVGKGAESWGERDRVVLIVGSPSAESLAPILYNPAFADTLLLVGSIEPLPSIEALTSPSYLLQTSRDRTIYPTLQPFNLSGKPTGEAHPLPAIIQEATVLALQFRRSSISRTRAPVRRGSEDSNASTTPPRTPSVSALPLPGPPEAQARRSSDSGRSLDASKPGISKSRSDMSVSRPASRPRISSVNTARDSIFGSFSGRSKAEKGWTGGSPIDAVINFIPPASDFAPQRAMQDMLHQAVVLTTGILPVLTRRPGKPTQADPTPVSLIHVLPSQVPGPLPGVIENFLLGLVPKFAARSEREVWSAVTTVPAWLAPPRSVDNELYAASEVLLFGGVRCPIPADPEARSRAFLPNWGVCTMSPGAFGRSKTRQQIAVSTSTEPPSIGYDRTDARTPPMPWDQPATTAFSNNARTMYRDFSERVVPSPSTPELDPSSSSCSSVSGAGEVASPSGSEEGYTPAAPVEKSRKKGFAGWFKAKARK</sequence>
<protein>
    <submittedName>
        <fullName evidence="2">Uncharacterized protein</fullName>
    </submittedName>
</protein>
<feature type="compositionally biased region" description="Low complexity" evidence="1">
    <location>
        <begin position="570"/>
        <end position="580"/>
    </location>
</feature>
<keyword evidence="3" id="KW-1185">Reference proteome</keyword>
<gene>
    <name evidence="2" type="ORF">DB88DRAFT_367812</name>
</gene>
<feature type="region of interest" description="Disordered" evidence="1">
    <location>
        <begin position="1"/>
        <end position="53"/>
    </location>
</feature>
<dbReference type="EMBL" id="JAODAN010000008">
    <property type="protein sequence ID" value="KAK1922713.1"/>
    <property type="molecule type" value="Genomic_DNA"/>
</dbReference>
<comment type="caution">
    <text evidence="2">The sequence shown here is derived from an EMBL/GenBank/DDBJ whole genome shotgun (WGS) entry which is preliminary data.</text>
</comment>
<reference evidence="2" key="1">
    <citation type="submission" date="2023-02" db="EMBL/GenBank/DDBJ databases">
        <title>Identification and recombinant expression of a fungal hydrolase from Papiliotrema laurentii that hydrolyzes apple cutin and clears colloidal polyester polyurethane.</title>
        <authorList>
            <consortium name="DOE Joint Genome Institute"/>
            <person name="Roman V.A."/>
            <person name="Bojanowski C."/>
            <person name="Crable B.R."/>
            <person name="Wagner D.N."/>
            <person name="Hung C.S."/>
            <person name="Nadeau L.J."/>
            <person name="Schratz L."/>
            <person name="Haridas S."/>
            <person name="Pangilinan J."/>
            <person name="Lipzen A."/>
            <person name="Na H."/>
            <person name="Yan M."/>
            <person name="Ng V."/>
            <person name="Grigoriev I.V."/>
            <person name="Spatafora J.W."/>
            <person name="Barlow D."/>
            <person name="Biffinger J."/>
            <person name="Kelley-Loughnane N."/>
            <person name="Varaljay V.A."/>
            <person name="Crookes-Goodson W.J."/>
        </authorList>
    </citation>
    <scope>NUCLEOTIDE SEQUENCE</scope>
    <source>
        <strain evidence="2">5307AH</strain>
    </source>
</reference>
<evidence type="ECO:0000313" key="3">
    <source>
        <dbReference type="Proteomes" id="UP001182556"/>
    </source>
</evidence>
<dbReference type="Proteomes" id="UP001182556">
    <property type="component" value="Unassembled WGS sequence"/>
</dbReference>
<feature type="compositionally biased region" description="Low complexity" evidence="1">
    <location>
        <begin position="523"/>
        <end position="555"/>
    </location>
</feature>
<feature type="compositionally biased region" description="Low complexity" evidence="1">
    <location>
        <begin position="41"/>
        <end position="50"/>
    </location>
</feature>